<comment type="caution">
    <text evidence="1">The sequence shown here is derived from an EMBL/GenBank/DDBJ whole genome shotgun (WGS) entry which is preliminary data.</text>
</comment>
<evidence type="ECO:0000313" key="1">
    <source>
        <dbReference type="EMBL" id="MEC0239464.1"/>
    </source>
</evidence>
<evidence type="ECO:0000313" key="2">
    <source>
        <dbReference type="Proteomes" id="UP001344632"/>
    </source>
</evidence>
<reference evidence="1 2" key="1">
    <citation type="submission" date="2023-03" db="EMBL/GenBank/DDBJ databases">
        <title>Bacillus Genome Sequencing.</title>
        <authorList>
            <person name="Dunlap C."/>
        </authorList>
    </citation>
    <scope>NUCLEOTIDE SEQUENCE [LARGE SCALE GENOMIC DNA]</scope>
    <source>
        <strain evidence="1 2">BD-525</strain>
    </source>
</reference>
<gene>
    <name evidence="1" type="ORF">P4H66_06290</name>
</gene>
<dbReference type="Proteomes" id="UP001344632">
    <property type="component" value="Unassembled WGS sequence"/>
</dbReference>
<organism evidence="1 2">
    <name type="scientific">Paenibacillus dokdonensis</name>
    <dbReference type="NCBI Taxonomy" id="2567944"/>
    <lineage>
        <taxon>Bacteria</taxon>
        <taxon>Bacillati</taxon>
        <taxon>Bacillota</taxon>
        <taxon>Bacilli</taxon>
        <taxon>Bacillales</taxon>
        <taxon>Paenibacillaceae</taxon>
        <taxon>Paenibacillus</taxon>
    </lineage>
</organism>
<proteinExistence type="predicted"/>
<name>A0ABU6GI81_9BACL</name>
<protein>
    <submittedName>
        <fullName evidence="1">Uncharacterized protein</fullName>
    </submittedName>
</protein>
<accession>A0ABU6GI81</accession>
<dbReference type="RefSeq" id="WP_326086631.1">
    <property type="nucleotide sequence ID" value="NZ_JARLKZ010000005.1"/>
</dbReference>
<dbReference type="EMBL" id="JARLKZ010000005">
    <property type="protein sequence ID" value="MEC0239464.1"/>
    <property type="molecule type" value="Genomic_DNA"/>
</dbReference>
<sequence length="64" mass="7663">MKDQCNFPKCTHKLQGSWAMVPLCSDHLETIKQETDLYYIQKLTYEGRENYLQIAERIPWSRRG</sequence>
<keyword evidence="2" id="KW-1185">Reference proteome</keyword>